<keyword evidence="15" id="KW-1015">Disulfide bond</keyword>
<dbReference type="PROSITE" id="PS00107">
    <property type="entry name" value="PROTEIN_KINASE_ATP"/>
    <property type="match status" value="1"/>
</dbReference>
<keyword evidence="17" id="KW-0325">Glycoprotein</keyword>
<dbReference type="GO" id="GO:0048544">
    <property type="term" value="P:recognition of pollen"/>
    <property type="evidence" value="ECO:0007669"/>
    <property type="project" value="InterPro"/>
</dbReference>
<sequence>MVDVIYMILDEFGCNSTSKTSSRDSDSLWQSFDHPTDMWLPGGKIKLDNKTKKPQYLTSWKNNQDPAMGLFSLELDPEGSTSYLILWNKPEEYWTSGAWNGHIFSLVPKMRGWSSNSRGWIMLLFWSQPRQQCEVYAFCGAFGSCTENSMPYCNCLTGFVPKSPFDWNLVDYSGGCKRKTKLQCENSNPFNGDKDRECEAICLNNCSCTAYAFDSNGCSIWFANLLNLQQLSADDSSGETLYVKLAASEFHDSKNSNATIIGVAVGVVVCIEILLTILLFFVIRQRKRMFGAGKPVEGLLVAFGYRDLQNATRNFFEKLGGGGFGSVFKGTLGDSSVIAVKKLESISQGEKQFRTEVSTIGTVQHVNLVRLRGFCSEGAKRLLVYDYIPKGSLDFHLFHNKNSKPENILLDAEFCPKVADFGLAKLVGRDFSRVLATIRGRRGYLAPEWISGMGIIAKADVYSYGMMLFEFVSGRRNSEP</sequence>
<dbReference type="GO" id="GO:0005524">
    <property type="term" value="F:ATP binding"/>
    <property type="evidence" value="ECO:0007669"/>
    <property type="project" value="UniProtKB-UniRule"/>
</dbReference>
<evidence type="ECO:0000256" key="4">
    <source>
        <dbReference type="ARBA" id="ARBA00022527"/>
    </source>
</evidence>
<evidence type="ECO:0000256" key="1">
    <source>
        <dbReference type="ARBA" id="ARBA00004251"/>
    </source>
</evidence>
<dbReference type="InterPro" id="IPR036426">
    <property type="entry name" value="Bulb-type_lectin_dom_sf"/>
</dbReference>
<dbReference type="InterPro" id="IPR011009">
    <property type="entry name" value="Kinase-like_dom_sf"/>
</dbReference>
<dbReference type="InterPro" id="IPR001480">
    <property type="entry name" value="Bulb-type_lectin_dom"/>
</dbReference>
<dbReference type="PANTHER" id="PTHR47974:SF19">
    <property type="entry name" value="RECEPTOR-LIKE SERINE_THREONINE-PROTEIN KINASE"/>
    <property type="match status" value="1"/>
</dbReference>
<evidence type="ECO:0000256" key="18">
    <source>
        <dbReference type="ARBA" id="ARBA00047899"/>
    </source>
</evidence>
<keyword evidence="5" id="KW-0597">Phosphoprotein</keyword>
<evidence type="ECO:0000256" key="21">
    <source>
        <dbReference type="SAM" id="Phobius"/>
    </source>
</evidence>
<keyword evidence="11 24" id="KW-0418">Kinase</keyword>
<evidence type="ECO:0000313" key="24">
    <source>
        <dbReference type="EMBL" id="RZB83607.1"/>
    </source>
</evidence>
<evidence type="ECO:0000256" key="3">
    <source>
        <dbReference type="ARBA" id="ARBA00022475"/>
    </source>
</evidence>
<evidence type="ECO:0000256" key="15">
    <source>
        <dbReference type="ARBA" id="ARBA00023157"/>
    </source>
</evidence>
<keyword evidence="7 21" id="KW-0812">Transmembrane</keyword>
<dbReference type="Gene3D" id="1.10.510.10">
    <property type="entry name" value="Transferase(Phosphotransferase) domain 1"/>
    <property type="match status" value="1"/>
</dbReference>
<evidence type="ECO:0000256" key="12">
    <source>
        <dbReference type="ARBA" id="ARBA00022840"/>
    </source>
</evidence>
<dbReference type="InterPro" id="IPR001245">
    <property type="entry name" value="Ser-Thr/Tyr_kinase_cat_dom"/>
</dbReference>
<comment type="catalytic activity">
    <reaction evidence="18">
        <text>L-threonyl-[protein] + ATP = O-phospho-L-threonyl-[protein] + ADP + H(+)</text>
        <dbReference type="Rhea" id="RHEA:46608"/>
        <dbReference type="Rhea" id="RHEA-COMP:11060"/>
        <dbReference type="Rhea" id="RHEA-COMP:11605"/>
        <dbReference type="ChEBI" id="CHEBI:15378"/>
        <dbReference type="ChEBI" id="CHEBI:30013"/>
        <dbReference type="ChEBI" id="CHEBI:30616"/>
        <dbReference type="ChEBI" id="CHEBI:61977"/>
        <dbReference type="ChEBI" id="CHEBI:456216"/>
        <dbReference type="EC" id="2.7.11.1"/>
    </reaction>
</comment>
<comment type="subcellular location">
    <subcellularLocation>
        <location evidence="1">Cell membrane</location>
        <topology evidence="1">Single-pass type I membrane protein</topology>
    </subcellularLocation>
</comment>
<feature type="domain" description="Protein kinase" evidence="22">
    <location>
        <begin position="313"/>
        <end position="480"/>
    </location>
</feature>
<evidence type="ECO:0000256" key="11">
    <source>
        <dbReference type="ARBA" id="ARBA00022777"/>
    </source>
</evidence>
<evidence type="ECO:0000256" key="10">
    <source>
        <dbReference type="ARBA" id="ARBA00022741"/>
    </source>
</evidence>
<dbReference type="GO" id="GO:0004674">
    <property type="term" value="F:protein serine/threonine kinase activity"/>
    <property type="evidence" value="ECO:0007669"/>
    <property type="project" value="UniProtKB-KW"/>
</dbReference>
<reference evidence="24 25" key="1">
    <citation type="submission" date="2018-09" db="EMBL/GenBank/DDBJ databases">
        <title>A high-quality reference genome of wild soybean provides a powerful tool to mine soybean genomes.</title>
        <authorList>
            <person name="Xie M."/>
            <person name="Chung C.Y.L."/>
            <person name="Li M.-W."/>
            <person name="Wong F.-L."/>
            <person name="Chan T.-F."/>
            <person name="Lam H.-M."/>
        </authorList>
    </citation>
    <scope>NUCLEOTIDE SEQUENCE [LARGE SCALE GENOMIC DNA]</scope>
    <source>
        <strain evidence="25">cv. W05</strain>
        <tissue evidence="24">Hypocotyl of etiolated seedlings</tissue>
    </source>
</reference>
<dbReference type="Pfam" id="PF07714">
    <property type="entry name" value="PK_Tyr_Ser-Thr"/>
    <property type="match status" value="1"/>
</dbReference>
<evidence type="ECO:0000259" key="22">
    <source>
        <dbReference type="PROSITE" id="PS50011"/>
    </source>
</evidence>
<keyword evidence="8" id="KW-0732">Signal</keyword>
<keyword evidence="6 24" id="KW-0808">Transferase</keyword>
<evidence type="ECO:0000256" key="13">
    <source>
        <dbReference type="ARBA" id="ARBA00022989"/>
    </source>
</evidence>
<keyword evidence="12 20" id="KW-0067">ATP-binding</keyword>
<dbReference type="PROSITE" id="PS50948">
    <property type="entry name" value="PAN"/>
    <property type="match status" value="1"/>
</dbReference>
<dbReference type="GO" id="GO:0030246">
    <property type="term" value="F:carbohydrate binding"/>
    <property type="evidence" value="ECO:0007669"/>
    <property type="project" value="UniProtKB-KW"/>
</dbReference>
<accession>A0A445IC64</accession>
<evidence type="ECO:0000256" key="2">
    <source>
        <dbReference type="ARBA" id="ARBA00012513"/>
    </source>
</evidence>
<dbReference type="EMBL" id="QZWG01000011">
    <property type="protein sequence ID" value="RZB83607.1"/>
    <property type="molecule type" value="Genomic_DNA"/>
</dbReference>
<evidence type="ECO:0000313" key="25">
    <source>
        <dbReference type="Proteomes" id="UP000289340"/>
    </source>
</evidence>
<organism evidence="24 25">
    <name type="scientific">Glycine soja</name>
    <name type="common">Wild soybean</name>
    <dbReference type="NCBI Taxonomy" id="3848"/>
    <lineage>
        <taxon>Eukaryota</taxon>
        <taxon>Viridiplantae</taxon>
        <taxon>Streptophyta</taxon>
        <taxon>Embryophyta</taxon>
        <taxon>Tracheophyta</taxon>
        <taxon>Spermatophyta</taxon>
        <taxon>Magnoliopsida</taxon>
        <taxon>eudicotyledons</taxon>
        <taxon>Gunneridae</taxon>
        <taxon>Pentapetalae</taxon>
        <taxon>rosids</taxon>
        <taxon>fabids</taxon>
        <taxon>Fabales</taxon>
        <taxon>Fabaceae</taxon>
        <taxon>Papilionoideae</taxon>
        <taxon>50 kb inversion clade</taxon>
        <taxon>NPAAA clade</taxon>
        <taxon>indigoferoid/millettioid clade</taxon>
        <taxon>Phaseoleae</taxon>
        <taxon>Glycine</taxon>
        <taxon>Glycine subgen. Soja</taxon>
    </lineage>
</organism>
<keyword evidence="9 24" id="KW-0430">Lectin</keyword>
<dbReference type="EC" id="2.7.11.1" evidence="2"/>
<dbReference type="Pfam" id="PF01453">
    <property type="entry name" value="B_lectin"/>
    <property type="match status" value="1"/>
</dbReference>
<evidence type="ECO:0000256" key="16">
    <source>
        <dbReference type="ARBA" id="ARBA00023170"/>
    </source>
</evidence>
<keyword evidence="4" id="KW-0723">Serine/threonine-protein kinase</keyword>
<evidence type="ECO:0000256" key="6">
    <source>
        <dbReference type="ARBA" id="ARBA00022679"/>
    </source>
</evidence>
<comment type="catalytic activity">
    <reaction evidence="19">
        <text>L-seryl-[protein] + ATP = O-phospho-L-seryl-[protein] + ADP + H(+)</text>
        <dbReference type="Rhea" id="RHEA:17989"/>
        <dbReference type="Rhea" id="RHEA-COMP:9863"/>
        <dbReference type="Rhea" id="RHEA-COMP:11604"/>
        <dbReference type="ChEBI" id="CHEBI:15378"/>
        <dbReference type="ChEBI" id="CHEBI:29999"/>
        <dbReference type="ChEBI" id="CHEBI:30616"/>
        <dbReference type="ChEBI" id="CHEBI:83421"/>
        <dbReference type="ChEBI" id="CHEBI:456216"/>
        <dbReference type="EC" id="2.7.11.1"/>
    </reaction>
</comment>
<dbReference type="AlphaFoldDB" id="A0A445IC64"/>
<keyword evidence="14 21" id="KW-0472">Membrane</keyword>
<dbReference type="Proteomes" id="UP000289340">
    <property type="component" value="Chromosome 11"/>
</dbReference>
<name>A0A445IC64_GLYSO</name>
<dbReference type="PROSITE" id="PS50011">
    <property type="entry name" value="PROTEIN_KINASE_DOM"/>
    <property type="match status" value="1"/>
</dbReference>
<comment type="caution">
    <text evidence="24">The sequence shown here is derived from an EMBL/GenBank/DDBJ whole genome shotgun (WGS) entry which is preliminary data.</text>
</comment>
<dbReference type="SUPFAM" id="SSF51110">
    <property type="entry name" value="alpha-D-mannose-specific plant lectins"/>
    <property type="match status" value="2"/>
</dbReference>
<feature type="binding site" evidence="20">
    <location>
        <position position="342"/>
    </location>
    <ligand>
        <name>ATP</name>
        <dbReference type="ChEBI" id="CHEBI:30616"/>
    </ligand>
</feature>
<dbReference type="Pfam" id="PF00069">
    <property type="entry name" value="Pkinase"/>
    <property type="match status" value="1"/>
</dbReference>
<dbReference type="InterPro" id="IPR000719">
    <property type="entry name" value="Prot_kinase_dom"/>
</dbReference>
<dbReference type="Gene3D" id="3.30.200.20">
    <property type="entry name" value="Phosphorylase Kinase, domain 1"/>
    <property type="match status" value="1"/>
</dbReference>
<evidence type="ECO:0000259" key="23">
    <source>
        <dbReference type="PROSITE" id="PS50948"/>
    </source>
</evidence>
<evidence type="ECO:0000256" key="8">
    <source>
        <dbReference type="ARBA" id="ARBA00022729"/>
    </source>
</evidence>
<dbReference type="CDD" id="cd01098">
    <property type="entry name" value="PAN_AP_plant"/>
    <property type="match status" value="1"/>
</dbReference>
<evidence type="ECO:0000256" key="9">
    <source>
        <dbReference type="ARBA" id="ARBA00022734"/>
    </source>
</evidence>
<dbReference type="SUPFAM" id="SSF56112">
    <property type="entry name" value="Protein kinase-like (PK-like)"/>
    <property type="match status" value="1"/>
</dbReference>
<evidence type="ECO:0000256" key="17">
    <source>
        <dbReference type="ARBA" id="ARBA00023180"/>
    </source>
</evidence>
<evidence type="ECO:0000256" key="19">
    <source>
        <dbReference type="ARBA" id="ARBA00048679"/>
    </source>
</evidence>
<evidence type="ECO:0000256" key="5">
    <source>
        <dbReference type="ARBA" id="ARBA00022553"/>
    </source>
</evidence>
<feature type="transmembrane region" description="Helical" evidence="21">
    <location>
        <begin position="260"/>
        <end position="283"/>
    </location>
</feature>
<evidence type="ECO:0000256" key="14">
    <source>
        <dbReference type="ARBA" id="ARBA00023136"/>
    </source>
</evidence>
<evidence type="ECO:0000256" key="7">
    <source>
        <dbReference type="ARBA" id="ARBA00022692"/>
    </source>
</evidence>
<dbReference type="GO" id="GO:0106310">
    <property type="term" value="F:protein serine kinase activity"/>
    <property type="evidence" value="ECO:0007669"/>
    <property type="project" value="RHEA"/>
</dbReference>
<dbReference type="InterPro" id="IPR017441">
    <property type="entry name" value="Protein_kinase_ATP_BS"/>
</dbReference>
<gene>
    <name evidence="24" type="ORF">D0Y65_032237</name>
</gene>
<protein>
    <recommendedName>
        <fullName evidence="2">non-specific serine/threonine protein kinase</fullName>
        <ecNumber evidence="2">2.7.11.1</ecNumber>
    </recommendedName>
</protein>
<proteinExistence type="predicted"/>
<keyword evidence="25" id="KW-1185">Reference proteome</keyword>
<dbReference type="InterPro" id="IPR003609">
    <property type="entry name" value="Pan_app"/>
</dbReference>
<dbReference type="PANTHER" id="PTHR47974">
    <property type="entry name" value="OS07G0415500 PROTEIN"/>
    <property type="match status" value="1"/>
</dbReference>
<keyword evidence="10 20" id="KW-0547">Nucleotide-binding</keyword>
<dbReference type="FunFam" id="3.30.200.20:FF:000370">
    <property type="entry name" value="Receptor-like protein kinase 4"/>
    <property type="match status" value="1"/>
</dbReference>
<keyword evidence="13 21" id="KW-1133">Transmembrane helix</keyword>
<evidence type="ECO:0000256" key="20">
    <source>
        <dbReference type="PROSITE-ProRule" id="PRU10141"/>
    </source>
</evidence>
<dbReference type="Pfam" id="PF00954">
    <property type="entry name" value="S_locus_glycop"/>
    <property type="match status" value="1"/>
</dbReference>
<keyword evidence="16 24" id="KW-0675">Receptor</keyword>
<keyword evidence="3" id="KW-1003">Cell membrane</keyword>
<dbReference type="GO" id="GO:0005886">
    <property type="term" value="C:plasma membrane"/>
    <property type="evidence" value="ECO:0007669"/>
    <property type="project" value="UniProtKB-SubCell"/>
</dbReference>
<dbReference type="Pfam" id="PF08276">
    <property type="entry name" value="PAN_2"/>
    <property type="match status" value="1"/>
</dbReference>
<dbReference type="InterPro" id="IPR000858">
    <property type="entry name" value="S_locus_glycoprot_dom"/>
</dbReference>
<feature type="domain" description="Apple" evidence="23">
    <location>
        <begin position="176"/>
        <end position="246"/>
    </location>
</feature>